<protein>
    <submittedName>
        <fullName evidence="2">Uncharacterized protein</fullName>
    </submittedName>
</protein>
<dbReference type="EMBL" id="AP025320">
    <property type="protein sequence ID" value="BDD12810.1"/>
    <property type="molecule type" value="Genomic_DNA"/>
</dbReference>
<reference evidence="2 3" key="1">
    <citation type="submission" date="2021-12" db="EMBL/GenBank/DDBJ databases">
        <title>Genome sequencing of bacteria with rrn-lacking chromosome and rrn-plasmid.</title>
        <authorList>
            <person name="Anda M."/>
            <person name="Iwasaki W."/>
        </authorList>
    </citation>
    <scope>NUCLEOTIDE SEQUENCE [LARGE SCALE GENOMIC DNA]</scope>
    <source>
        <strain evidence="2 3">DSM 100852</strain>
        <plasmid evidence="2 3">pFA6</plasmid>
    </source>
</reference>
<dbReference type="RefSeq" id="WP_338395952.1">
    <property type="nucleotide sequence ID" value="NZ_AP025320.1"/>
</dbReference>
<keyword evidence="2" id="KW-0614">Plasmid</keyword>
<geneLocation type="plasmid" evidence="2 3">
    <name>pFA6</name>
</geneLocation>
<evidence type="ECO:0000313" key="2">
    <source>
        <dbReference type="EMBL" id="BDD12810.1"/>
    </source>
</evidence>
<gene>
    <name evidence="2" type="ORF">FUAX_52420</name>
</gene>
<keyword evidence="1" id="KW-1133">Transmembrane helix</keyword>
<organism evidence="2 3">
    <name type="scientific">Fulvitalea axinellae</name>
    <dbReference type="NCBI Taxonomy" id="1182444"/>
    <lineage>
        <taxon>Bacteria</taxon>
        <taxon>Pseudomonadati</taxon>
        <taxon>Bacteroidota</taxon>
        <taxon>Cytophagia</taxon>
        <taxon>Cytophagales</taxon>
        <taxon>Persicobacteraceae</taxon>
        <taxon>Fulvitalea</taxon>
    </lineage>
</organism>
<evidence type="ECO:0000313" key="3">
    <source>
        <dbReference type="Proteomes" id="UP001348817"/>
    </source>
</evidence>
<evidence type="ECO:0000256" key="1">
    <source>
        <dbReference type="SAM" id="Phobius"/>
    </source>
</evidence>
<accession>A0AAU9DJW5</accession>
<name>A0AAU9DJW5_9BACT</name>
<feature type="transmembrane region" description="Helical" evidence="1">
    <location>
        <begin position="20"/>
        <end position="49"/>
    </location>
</feature>
<keyword evidence="1" id="KW-0812">Transmembrane</keyword>
<dbReference type="Proteomes" id="UP001348817">
    <property type="component" value="Plasmid pFA6"/>
</dbReference>
<dbReference type="AlphaFoldDB" id="A0AAU9DJW5"/>
<keyword evidence="3" id="KW-1185">Reference proteome</keyword>
<dbReference type="KEGG" id="fax:FUAX_52420"/>
<proteinExistence type="predicted"/>
<keyword evidence="1" id="KW-0472">Membrane</keyword>
<sequence length="63" mass="6982">MKEPSGSLGLSSLHAITVAILTFVAFIAFFNLETALAAGILSGNLFYIFRRHSKKKRPYPIKK</sequence>